<keyword evidence="2" id="KW-0472">Membrane</keyword>
<organism evidence="3 4">
    <name type="scientific">Parascaris univalens</name>
    <name type="common">Nematode worm</name>
    <dbReference type="NCBI Taxonomy" id="6257"/>
    <lineage>
        <taxon>Eukaryota</taxon>
        <taxon>Metazoa</taxon>
        <taxon>Ecdysozoa</taxon>
        <taxon>Nematoda</taxon>
        <taxon>Chromadorea</taxon>
        <taxon>Rhabditida</taxon>
        <taxon>Spirurina</taxon>
        <taxon>Ascaridomorpha</taxon>
        <taxon>Ascaridoidea</taxon>
        <taxon>Ascarididae</taxon>
        <taxon>Parascaris</taxon>
    </lineage>
</organism>
<dbReference type="WBParaSite" id="PgB10_g104_t01">
    <property type="protein sequence ID" value="PgB10_g104_t01"/>
    <property type="gene ID" value="PgB10_g104"/>
</dbReference>
<feature type="coiled-coil region" evidence="1">
    <location>
        <begin position="709"/>
        <end position="736"/>
    </location>
</feature>
<evidence type="ECO:0000313" key="4">
    <source>
        <dbReference type="WBParaSite" id="PgB10_g104_t01"/>
    </source>
</evidence>
<keyword evidence="2" id="KW-0812">Transmembrane</keyword>
<evidence type="ECO:0000313" key="3">
    <source>
        <dbReference type="Proteomes" id="UP000887569"/>
    </source>
</evidence>
<name>A0A914ZPB7_PARUN</name>
<proteinExistence type="predicted"/>
<feature type="transmembrane region" description="Helical" evidence="2">
    <location>
        <begin position="656"/>
        <end position="681"/>
    </location>
</feature>
<keyword evidence="3" id="KW-1185">Reference proteome</keyword>
<evidence type="ECO:0000256" key="1">
    <source>
        <dbReference type="SAM" id="Coils"/>
    </source>
</evidence>
<sequence length="783" mass="90228">LKLQRNVNKIEVIGYRREPADDSYFKDHGEAIINEYRFKDAALWFVRNQLITDVADYKCVFQSTLLFYVRLLYTKRQKLIDSIMQMKHYAGSSRVATNEMQFDLEKGSLVVLVSRGWLCSIRVTNERKFPALLERLRRTFICHPQGCIIRSENEQLFLVSATGEETIAVITEKEKLWYRVYYTRPSAETNFICHKLDRSEMTVTSNIKGPVQGVDFEARKKELHIFKERSTAYSLALKNGKETSFRPGVEQTDHFRAFTYGHSSAPHKIPWQTNRDLELRRDKDGIHLTSRRGKRKTESSVLGTMSAELVDYMLLFVAPIIQPRVRYFGAIKCAIFIVDDPKQLDTFNATGTGCTFDKNIRMFMEYSKDLTRWASRLTVVKEESAETATVMQRNILMPYQQSQLFMDVDEKDFPIKLKISFERGSFNAVHVKENEVHYKISQKDDNSCTLKFGKKRIEQDAEEEIYSLPIASIINRSVITQCSKFKLLHVLYDFSGEDIIYFVNNDGTPLIESRNSKVRDFFEAAAHIYANTQKMPVSFVREHLLFRDSHGQFMERNMGQPLAADEPLNTTQKIRFIAMYDGILFESSNEGKYACLLEKECRKGGMIEEKDLISAPVTKAADKDDFAAFTDSPPSHYEAGIEERVSKECPLTKSPYFAMLVIKVLIFDVLLTIATIALILVHRVHIIPARRRFRIVTGIMKKRRKRDIRRRAQRRLRKLNFLRRKLEREANKAKDDSSSSSSNGEFLLTAAEGAGVRDARLVNTSNTTAAASTMMKEKDTAEN</sequence>
<protein>
    <submittedName>
        <fullName evidence="4">Uncharacterized protein</fullName>
    </submittedName>
</protein>
<reference evidence="4" key="1">
    <citation type="submission" date="2022-11" db="UniProtKB">
        <authorList>
            <consortium name="WormBaseParasite"/>
        </authorList>
    </citation>
    <scope>IDENTIFICATION</scope>
</reference>
<evidence type="ECO:0000256" key="2">
    <source>
        <dbReference type="SAM" id="Phobius"/>
    </source>
</evidence>
<dbReference type="Proteomes" id="UP000887569">
    <property type="component" value="Unplaced"/>
</dbReference>
<dbReference type="AlphaFoldDB" id="A0A914ZPB7"/>
<keyword evidence="1" id="KW-0175">Coiled coil</keyword>
<accession>A0A914ZPB7</accession>
<keyword evidence="2" id="KW-1133">Transmembrane helix</keyword>